<dbReference type="InterPro" id="IPR029044">
    <property type="entry name" value="Nucleotide-diphossugar_trans"/>
</dbReference>
<dbReference type="EMBL" id="BDGG01000001">
    <property type="protein sequence ID" value="GAU89068.1"/>
    <property type="molecule type" value="Genomic_DNA"/>
</dbReference>
<dbReference type="SUPFAM" id="SSF53448">
    <property type="entry name" value="Nucleotide-diphospho-sugar transferases"/>
    <property type="match status" value="1"/>
</dbReference>
<reference evidence="4 5" key="1">
    <citation type="journal article" date="2016" name="Nat. Commun.">
        <title>Extremotolerant tardigrade genome and improved radiotolerance of human cultured cells by tardigrade-unique protein.</title>
        <authorList>
            <person name="Hashimoto T."/>
            <person name="Horikawa D.D."/>
            <person name="Saito Y."/>
            <person name="Kuwahara H."/>
            <person name="Kozuka-Hata H."/>
            <person name="Shin-I T."/>
            <person name="Minakuchi Y."/>
            <person name="Ohishi K."/>
            <person name="Motoyama A."/>
            <person name="Aizu T."/>
            <person name="Enomoto A."/>
            <person name="Kondo K."/>
            <person name="Tanaka S."/>
            <person name="Hara Y."/>
            <person name="Koshikawa S."/>
            <person name="Sagara H."/>
            <person name="Miura T."/>
            <person name="Yokobori S."/>
            <person name="Miyagawa K."/>
            <person name="Suzuki Y."/>
            <person name="Kubo T."/>
            <person name="Oyama M."/>
            <person name="Kohara Y."/>
            <person name="Fujiyama A."/>
            <person name="Arakawa K."/>
            <person name="Katayama T."/>
            <person name="Toyoda A."/>
            <person name="Kunieda T."/>
        </authorList>
    </citation>
    <scope>NUCLEOTIDE SEQUENCE [LARGE SCALE GENOMIC DNA]</scope>
    <source>
        <strain evidence="4 5">YOKOZUNA-1</strain>
    </source>
</reference>
<organism evidence="4 5">
    <name type="scientific">Ramazzottius varieornatus</name>
    <name type="common">Water bear</name>
    <name type="synonym">Tardigrade</name>
    <dbReference type="NCBI Taxonomy" id="947166"/>
    <lineage>
        <taxon>Eukaryota</taxon>
        <taxon>Metazoa</taxon>
        <taxon>Ecdysozoa</taxon>
        <taxon>Tardigrada</taxon>
        <taxon>Eutardigrada</taxon>
        <taxon>Parachela</taxon>
        <taxon>Hypsibioidea</taxon>
        <taxon>Ramazzottiidae</taxon>
        <taxon>Ramazzottius</taxon>
    </lineage>
</organism>
<dbReference type="PANTHER" id="PTHR43015">
    <property type="entry name" value="D-RIBITOL-5-PHOSPHATE CYTIDYLYLTRANSFERASE"/>
    <property type="match status" value="1"/>
</dbReference>
<comment type="similarity">
    <text evidence="1">Belongs to the IspD/TarI cytidylyltransferase family. IspD subfamily.</text>
</comment>
<evidence type="ECO:0008006" key="6">
    <source>
        <dbReference type="Google" id="ProtNLM"/>
    </source>
</evidence>
<comment type="caution">
    <text evidence="4">The sequence shown here is derived from an EMBL/GenBank/DDBJ whole genome shotgun (WGS) entry which is preliminary data.</text>
</comment>
<proteinExistence type="inferred from homology"/>
<dbReference type="Proteomes" id="UP000186922">
    <property type="component" value="Unassembled WGS sequence"/>
</dbReference>
<protein>
    <recommendedName>
        <fullName evidence="6">2-C-methyl-D-erythritol 4-phosphate cytidylyltransferase-like protein</fullName>
    </recommendedName>
</protein>
<dbReference type="PROSITE" id="PS01295">
    <property type="entry name" value="ISPD"/>
    <property type="match status" value="1"/>
</dbReference>
<evidence type="ECO:0000256" key="2">
    <source>
        <dbReference type="ARBA" id="ARBA00022679"/>
    </source>
</evidence>
<keyword evidence="3" id="KW-0548">Nucleotidyltransferase</keyword>
<dbReference type="PANTHER" id="PTHR43015:SF1">
    <property type="entry name" value="D-RIBITOL-5-PHOSPHATE CYTIDYLYLTRANSFERASE"/>
    <property type="match status" value="1"/>
</dbReference>
<accession>A0A1D1USB5</accession>
<dbReference type="GO" id="GO:0047349">
    <property type="term" value="F:D-ribitol-5-phosphate cytidylyltransferase activity"/>
    <property type="evidence" value="ECO:0007669"/>
    <property type="project" value="TreeGrafter"/>
</dbReference>
<dbReference type="GO" id="GO:0005829">
    <property type="term" value="C:cytosol"/>
    <property type="evidence" value="ECO:0007669"/>
    <property type="project" value="TreeGrafter"/>
</dbReference>
<keyword evidence="2" id="KW-0808">Transferase</keyword>
<evidence type="ECO:0000256" key="1">
    <source>
        <dbReference type="ARBA" id="ARBA00009789"/>
    </source>
</evidence>
<evidence type="ECO:0000313" key="5">
    <source>
        <dbReference type="Proteomes" id="UP000186922"/>
    </source>
</evidence>
<keyword evidence="5" id="KW-1185">Reference proteome</keyword>
<evidence type="ECO:0000256" key="3">
    <source>
        <dbReference type="ARBA" id="ARBA00022695"/>
    </source>
</evidence>
<dbReference type="Gene3D" id="3.90.550.10">
    <property type="entry name" value="Spore Coat Polysaccharide Biosynthesis Protein SpsA, Chain A"/>
    <property type="match status" value="1"/>
</dbReference>
<name>A0A1D1USB5_RAMVA</name>
<dbReference type="InterPro" id="IPR034683">
    <property type="entry name" value="IspD/TarI"/>
</dbReference>
<dbReference type="OrthoDB" id="414267at2759"/>
<dbReference type="Pfam" id="PF01128">
    <property type="entry name" value="IspD"/>
    <property type="match status" value="1"/>
</dbReference>
<evidence type="ECO:0000313" key="4">
    <source>
        <dbReference type="EMBL" id="GAU89068.1"/>
    </source>
</evidence>
<sequence length="286" mass="31107">MDGKLADSKLLASPPLTVAAKVAVLLPASGSSSRFSSSVSGAPCSTPAMPAAVNGTCSWTKLKQYQTVGEERTPILIHTITAFANIPWISNIVLMVQEHLVQCTQALLQAHLNDNCLLSSGRVTIRAGSETRHRTIQGGVHEISSWTDKPAVVIVHDVVRPLIDEATCLKVVGAASQYGAAGVYVPLVSTILRIDSEGMMSEALPRHDLFSSEMPQCFRLSVLEDAYRSASEEELTNGTECLALAKKYSKCQVKMIPVDPNRYFKVTYERDLLTVNAMVVKDRRSF</sequence>
<gene>
    <name evidence="4" type="primary">RvY_01663-1</name>
    <name evidence="4" type="synonym">RvY_01663.1</name>
    <name evidence="4" type="ORF">RvY_01663</name>
</gene>
<dbReference type="InterPro" id="IPR018294">
    <property type="entry name" value="ISPD_synthase_CS"/>
</dbReference>
<dbReference type="GO" id="GO:0008299">
    <property type="term" value="P:isoprenoid biosynthetic process"/>
    <property type="evidence" value="ECO:0007669"/>
    <property type="project" value="InterPro"/>
</dbReference>
<dbReference type="AlphaFoldDB" id="A0A1D1USB5"/>
<dbReference type="GO" id="GO:0035269">
    <property type="term" value="P:protein O-linked glycosylation via mannose"/>
    <property type="evidence" value="ECO:0007669"/>
    <property type="project" value="TreeGrafter"/>
</dbReference>
<dbReference type="STRING" id="947166.A0A1D1USB5"/>